<evidence type="ECO:0000256" key="9">
    <source>
        <dbReference type="SAM" id="Coils"/>
    </source>
</evidence>
<dbReference type="Proteomes" id="UP000438120">
    <property type="component" value="Unassembled WGS sequence"/>
</dbReference>
<dbReference type="InterPro" id="IPR050482">
    <property type="entry name" value="Sensor_HK_TwoCompSys"/>
</dbReference>
<keyword evidence="13" id="KW-1185">Reference proteome</keyword>
<evidence type="ECO:0000256" key="4">
    <source>
        <dbReference type="ARBA" id="ARBA00022679"/>
    </source>
</evidence>
<dbReference type="PANTHER" id="PTHR24421">
    <property type="entry name" value="NITRATE/NITRITE SENSOR PROTEIN NARX-RELATED"/>
    <property type="match status" value="1"/>
</dbReference>
<keyword evidence="5" id="KW-0547">Nucleotide-binding</keyword>
<keyword evidence="10" id="KW-0812">Transmembrane</keyword>
<keyword evidence="10" id="KW-0472">Membrane</keyword>
<dbReference type="GO" id="GO:0016020">
    <property type="term" value="C:membrane"/>
    <property type="evidence" value="ECO:0007669"/>
    <property type="project" value="InterPro"/>
</dbReference>
<dbReference type="GO" id="GO:0046983">
    <property type="term" value="F:protein dimerization activity"/>
    <property type="evidence" value="ECO:0007669"/>
    <property type="project" value="InterPro"/>
</dbReference>
<keyword evidence="6 12" id="KW-0418">Kinase</keyword>
<dbReference type="InterPro" id="IPR011712">
    <property type="entry name" value="Sig_transdc_His_kin_sub3_dim/P"/>
</dbReference>
<reference evidence="12 13" key="1">
    <citation type="submission" date="2019-08" db="EMBL/GenBank/DDBJ databases">
        <title>In-depth cultivation of the pig gut microbiome towards novel bacterial diversity and tailored functional studies.</title>
        <authorList>
            <person name="Wylensek D."/>
            <person name="Hitch T.C.A."/>
            <person name="Clavel T."/>
        </authorList>
    </citation>
    <scope>NUCLEOTIDE SEQUENCE [LARGE SCALE GENOMIC DNA]</scope>
    <source>
        <strain evidence="12 13">Bifido-178-WT-2B</strain>
    </source>
</reference>
<dbReference type="InterPro" id="IPR036890">
    <property type="entry name" value="HATPase_C_sf"/>
</dbReference>
<feature type="coiled-coil region" evidence="9">
    <location>
        <begin position="204"/>
        <end position="238"/>
    </location>
</feature>
<dbReference type="GO" id="GO:0005524">
    <property type="term" value="F:ATP binding"/>
    <property type="evidence" value="ECO:0007669"/>
    <property type="project" value="UniProtKB-KW"/>
</dbReference>
<feature type="transmembrane region" description="Helical" evidence="10">
    <location>
        <begin position="57"/>
        <end position="75"/>
    </location>
</feature>
<dbReference type="Gene3D" id="1.20.5.1930">
    <property type="match status" value="1"/>
</dbReference>
<dbReference type="Pfam" id="PF07730">
    <property type="entry name" value="HisKA_3"/>
    <property type="match status" value="1"/>
</dbReference>
<evidence type="ECO:0000256" key="8">
    <source>
        <dbReference type="ARBA" id="ARBA00023012"/>
    </source>
</evidence>
<feature type="transmembrane region" description="Helical" evidence="10">
    <location>
        <begin position="186"/>
        <end position="206"/>
    </location>
</feature>
<gene>
    <name evidence="12" type="ORF">FYJ62_00760</name>
</gene>
<evidence type="ECO:0000313" key="12">
    <source>
        <dbReference type="EMBL" id="MST86218.1"/>
    </source>
</evidence>
<keyword evidence="8" id="KW-0902">Two-component regulatory system</keyword>
<comment type="caution">
    <text evidence="12">The sequence shown here is derived from an EMBL/GenBank/DDBJ whole genome shotgun (WGS) entry which is preliminary data.</text>
</comment>
<evidence type="ECO:0000256" key="7">
    <source>
        <dbReference type="ARBA" id="ARBA00022840"/>
    </source>
</evidence>
<protein>
    <recommendedName>
        <fullName evidence="2">histidine kinase</fullName>
        <ecNumber evidence="2">2.7.13.3</ecNumber>
    </recommendedName>
</protein>
<keyword evidence="3" id="KW-0597">Phosphoprotein</keyword>
<dbReference type="Gene3D" id="3.30.565.10">
    <property type="entry name" value="Histidine kinase-like ATPase, C-terminal domain"/>
    <property type="match status" value="1"/>
</dbReference>
<dbReference type="EC" id="2.7.13.3" evidence="2"/>
<dbReference type="PANTHER" id="PTHR24421:SF10">
    <property type="entry name" value="NITRATE_NITRITE SENSOR PROTEIN NARQ"/>
    <property type="match status" value="1"/>
</dbReference>
<dbReference type="CDD" id="cd16917">
    <property type="entry name" value="HATPase_UhpB-NarQ-NarX-like"/>
    <property type="match status" value="1"/>
</dbReference>
<feature type="transmembrane region" description="Helical" evidence="10">
    <location>
        <begin position="106"/>
        <end position="122"/>
    </location>
</feature>
<keyword evidence="9" id="KW-0175">Coiled coil</keyword>
<evidence type="ECO:0000313" key="13">
    <source>
        <dbReference type="Proteomes" id="UP000438120"/>
    </source>
</evidence>
<sequence length="437" mass="50266">MKLKRLLLLRRVMLWLNAWIVLFDSSLFYSASNLIVLQKNSYQFLLQLNRLPLAPARIFWSANLLMLALILLMTYRHHASHSTGMAVYFFTGETILAALIYLSLQMTYNGIFLLILIDYFLYSRNMDHIHHLPFWAAIAAVFLLLYSISSFSIMGDYFKMPSLATYIRFLPFKFRSFLTLIQNFQVTLNLLLFISIIVFYGMYLLAEERDIQEALEKADRANKELQNYAALSEKIAQNRERKRIARDIHDTVGHTLTGIAAGVDAAKVLIDINPQAAKTQLDKISQAVKSGIKGVRKTLNQMRPGALSNYTLETSLRKMLEEYSDISRLKIQFNYQWQNPDFEKTTENVIFHIIEESITNSLRHGHASAVMIDCLENEHVYLLQIQDNGTGAKNFKPGFGITQMRERVAIINGQMTIDSENGFKIVVEIPKEKEKLN</sequence>
<accession>A0A6A8M952</accession>
<organism evidence="12 13">
    <name type="scientific">Lactobacillus porci</name>
    <dbReference type="NCBI Taxonomy" id="2012477"/>
    <lineage>
        <taxon>Bacteria</taxon>
        <taxon>Bacillati</taxon>
        <taxon>Bacillota</taxon>
        <taxon>Bacilli</taxon>
        <taxon>Lactobacillales</taxon>
        <taxon>Lactobacillaceae</taxon>
        <taxon>Lactobacillus</taxon>
    </lineage>
</organism>
<dbReference type="SUPFAM" id="SSF55874">
    <property type="entry name" value="ATPase domain of HSP90 chaperone/DNA topoisomerase II/histidine kinase"/>
    <property type="match status" value="1"/>
</dbReference>
<name>A0A6A8M952_9LACO</name>
<feature type="domain" description="Signal transduction histidine kinase subgroup 3 dimerisation and phosphoacceptor" evidence="11">
    <location>
        <begin position="240"/>
        <end position="307"/>
    </location>
</feature>
<comment type="catalytic activity">
    <reaction evidence="1">
        <text>ATP + protein L-histidine = ADP + protein N-phospho-L-histidine.</text>
        <dbReference type="EC" id="2.7.13.3"/>
    </reaction>
</comment>
<proteinExistence type="predicted"/>
<dbReference type="EMBL" id="VUMX01000001">
    <property type="protein sequence ID" value="MST86218.1"/>
    <property type="molecule type" value="Genomic_DNA"/>
</dbReference>
<feature type="transmembrane region" description="Helical" evidence="10">
    <location>
        <begin position="12"/>
        <end position="37"/>
    </location>
</feature>
<evidence type="ECO:0000259" key="11">
    <source>
        <dbReference type="Pfam" id="PF07730"/>
    </source>
</evidence>
<evidence type="ECO:0000256" key="5">
    <source>
        <dbReference type="ARBA" id="ARBA00022741"/>
    </source>
</evidence>
<keyword evidence="10" id="KW-1133">Transmembrane helix</keyword>
<evidence type="ECO:0000256" key="6">
    <source>
        <dbReference type="ARBA" id="ARBA00022777"/>
    </source>
</evidence>
<evidence type="ECO:0000256" key="2">
    <source>
        <dbReference type="ARBA" id="ARBA00012438"/>
    </source>
</evidence>
<feature type="transmembrane region" description="Helical" evidence="10">
    <location>
        <begin position="134"/>
        <end position="154"/>
    </location>
</feature>
<dbReference type="GO" id="GO:0000155">
    <property type="term" value="F:phosphorelay sensor kinase activity"/>
    <property type="evidence" value="ECO:0007669"/>
    <property type="project" value="InterPro"/>
</dbReference>
<keyword evidence="4" id="KW-0808">Transferase</keyword>
<dbReference type="AlphaFoldDB" id="A0A6A8M952"/>
<keyword evidence="7" id="KW-0067">ATP-binding</keyword>
<evidence type="ECO:0000256" key="10">
    <source>
        <dbReference type="SAM" id="Phobius"/>
    </source>
</evidence>
<evidence type="ECO:0000256" key="1">
    <source>
        <dbReference type="ARBA" id="ARBA00000085"/>
    </source>
</evidence>
<evidence type="ECO:0000256" key="3">
    <source>
        <dbReference type="ARBA" id="ARBA00022553"/>
    </source>
</evidence>